<dbReference type="InterPro" id="IPR024967">
    <property type="entry name" value="DNA-bd_IS481-type"/>
</dbReference>
<dbReference type="Gene3D" id="3.30.420.10">
    <property type="entry name" value="Ribonuclease H-like superfamily/Ribonuclease H"/>
    <property type="match status" value="1"/>
</dbReference>
<dbReference type="InterPro" id="IPR009057">
    <property type="entry name" value="Homeodomain-like_sf"/>
</dbReference>
<proteinExistence type="predicted"/>
<dbReference type="Proteomes" id="UP000471152">
    <property type="component" value="Unassembled WGS sequence"/>
</dbReference>
<dbReference type="Pfam" id="PF13683">
    <property type="entry name" value="rve_3"/>
    <property type="match status" value="1"/>
</dbReference>
<reference evidence="4 6" key="2">
    <citation type="submission" date="2020-02" db="EMBL/GenBank/DDBJ databases">
        <title>The WGS of Modestobacter muralis DSM 100205.</title>
        <authorList>
            <person name="Jiang Z."/>
        </authorList>
    </citation>
    <scope>NUCLEOTIDE SEQUENCE [LARGE SCALE GENOMIC DNA]</scope>
    <source>
        <strain evidence="4 6">DSM 100205</strain>
    </source>
</reference>
<dbReference type="Proteomes" id="UP000468828">
    <property type="component" value="Unassembled WGS sequence"/>
</dbReference>
<evidence type="ECO:0000313" key="3">
    <source>
        <dbReference type="EMBL" id="NEK96514.1"/>
    </source>
</evidence>
<accession>A0A6P0HFV8</accession>
<evidence type="ECO:0000256" key="1">
    <source>
        <dbReference type="SAM" id="MobiDB-lite"/>
    </source>
</evidence>
<dbReference type="PROSITE" id="PS50994">
    <property type="entry name" value="INTEGRASE"/>
    <property type="match status" value="1"/>
</dbReference>
<dbReference type="InterPro" id="IPR001584">
    <property type="entry name" value="Integrase_cat-core"/>
</dbReference>
<gene>
    <name evidence="4" type="ORF">G3R41_21140</name>
    <name evidence="3" type="ORF">GCU67_20425</name>
</gene>
<dbReference type="Pfam" id="PF13011">
    <property type="entry name" value="LZ_Tnp_IS481"/>
    <property type="match status" value="1"/>
</dbReference>
<dbReference type="PANTHER" id="PTHR35004">
    <property type="entry name" value="TRANSPOSASE RV3428C-RELATED"/>
    <property type="match status" value="1"/>
</dbReference>
<dbReference type="SUPFAM" id="SSF53098">
    <property type="entry name" value="Ribonuclease H-like"/>
    <property type="match status" value="1"/>
</dbReference>
<dbReference type="PANTHER" id="PTHR35004:SF6">
    <property type="entry name" value="TRANSPOSASE"/>
    <property type="match status" value="1"/>
</dbReference>
<dbReference type="GO" id="GO:0003676">
    <property type="term" value="F:nucleic acid binding"/>
    <property type="evidence" value="ECO:0007669"/>
    <property type="project" value="InterPro"/>
</dbReference>
<feature type="region of interest" description="Disordered" evidence="1">
    <location>
        <begin position="308"/>
        <end position="329"/>
    </location>
</feature>
<dbReference type="EMBL" id="JAAGWB010000069">
    <property type="protein sequence ID" value="NEN53414.1"/>
    <property type="molecule type" value="Genomic_DNA"/>
</dbReference>
<reference evidence="3 5" key="1">
    <citation type="submission" date="2020-01" db="EMBL/GenBank/DDBJ databases">
        <title>the WGS Modestobacter muralis CPCC 204518.</title>
        <authorList>
            <person name="Jiang Z."/>
        </authorList>
    </citation>
    <scope>NUCLEOTIDE SEQUENCE [LARGE SCALE GENOMIC DNA]</scope>
    <source>
        <strain evidence="3 5">DSM 100205</strain>
    </source>
</reference>
<organism evidence="4 6">
    <name type="scientific">Modestobacter muralis</name>
    <dbReference type="NCBI Taxonomy" id="1608614"/>
    <lineage>
        <taxon>Bacteria</taxon>
        <taxon>Bacillati</taxon>
        <taxon>Actinomycetota</taxon>
        <taxon>Actinomycetes</taxon>
        <taxon>Geodermatophilales</taxon>
        <taxon>Geodermatophilaceae</taxon>
        <taxon>Modestobacter</taxon>
    </lineage>
</organism>
<dbReference type="InterPro" id="IPR047656">
    <property type="entry name" value="IS481-like_transpos"/>
</dbReference>
<dbReference type="EMBL" id="JAAGWH010000066">
    <property type="protein sequence ID" value="NEK96514.1"/>
    <property type="molecule type" value="Genomic_DNA"/>
</dbReference>
<evidence type="ECO:0000313" key="5">
    <source>
        <dbReference type="Proteomes" id="UP000468828"/>
    </source>
</evidence>
<name>A0A6P0HFV8_9ACTN</name>
<comment type="caution">
    <text evidence="4">The sequence shown here is derived from an EMBL/GenBank/DDBJ whole genome shotgun (WGS) entry which is preliminary data.</text>
</comment>
<dbReference type="GO" id="GO:0015074">
    <property type="term" value="P:DNA integration"/>
    <property type="evidence" value="ECO:0007669"/>
    <property type="project" value="InterPro"/>
</dbReference>
<dbReference type="AlphaFoldDB" id="A0A6P0HFV8"/>
<dbReference type="InterPro" id="IPR036397">
    <property type="entry name" value="RNaseH_sf"/>
</dbReference>
<dbReference type="SUPFAM" id="SSF46689">
    <property type="entry name" value="Homeodomain-like"/>
    <property type="match status" value="1"/>
</dbReference>
<evidence type="ECO:0000313" key="4">
    <source>
        <dbReference type="EMBL" id="NEN53414.1"/>
    </source>
</evidence>
<dbReference type="NCBIfam" id="NF033577">
    <property type="entry name" value="transpos_IS481"/>
    <property type="match status" value="1"/>
</dbReference>
<sequence length="329" mass="36731">MSHANARLTVHGRAELVRRVIEQGRPVAHVVAELNISRATGYKWLARWRAEGPAGLIDRPSRAHRLPGRTSPELEARVLVLRAERKLGPARIGPLVGLAPSTVHAVLTRHGMHRLAWLDRPTGELIRRYERARPGELVHVDVKKLGAIRDGGGWRVHGRGSAEQLASRAELNAGRRVGYDFVHCAIDDHTRLAYAEIHRDETAATCAGFLRSAAAFFATLGINRIERVMTDNAMAYRKSHAWRQALLDLGAEPRFTRSYRPQTNGKAERFNRTLADEWAYIRPFTSSADRAATLPGWLHTYNHHRNHTALGGQPPITRTTVNNAAGHYS</sequence>
<dbReference type="InterPro" id="IPR012337">
    <property type="entry name" value="RNaseH-like_sf"/>
</dbReference>
<protein>
    <submittedName>
        <fullName evidence="4">IS481 family transposase</fullName>
    </submittedName>
</protein>
<keyword evidence="5" id="KW-1185">Reference proteome</keyword>
<feature type="domain" description="Integrase catalytic" evidence="2">
    <location>
        <begin position="130"/>
        <end position="323"/>
    </location>
</feature>
<evidence type="ECO:0000259" key="2">
    <source>
        <dbReference type="PROSITE" id="PS50994"/>
    </source>
</evidence>
<dbReference type="RefSeq" id="WP_163613235.1">
    <property type="nucleotide sequence ID" value="NZ_JAAGWB010000069.1"/>
</dbReference>
<evidence type="ECO:0000313" key="6">
    <source>
        <dbReference type="Proteomes" id="UP000471152"/>
    </source>
</evidence>